<evidence type="ECO:0000313" key="4">
    <source>
        <dbReference type="Proteomes" id="UP001385809"/>
    </source>
</evidence>
<organism evidence="3 4">
    <name type="scientific">Actinomycetospora aurantiaca</name>
    <dbReference type="NCBI Taxonomy" id="3129233"/>
    <lineage>
        <taxon>Bacteria</taxon>
        <taxon>Bacillati</taxon>
        <taxon>Actinomycetota</taxon>
        <taxon>Actinomycetes</taxon>
        <taxon>Pseudonocardiales</taxon>
        <taxon>Pseudonocardiaceae</taxon>
        <taxon>Actinomycetospora</taxon>
    </lineage>
</organism>
<name>A0ABU8MN13_9PSEU</name>
<feature type="region of interest" description="Disordered" evidence="1">
    <location>
        <begin position="164"/>
        <end position="190"/>
    </location>
</feature>
<dbReference type="InterPro" id="IPR041497">
    <property type="entry name" value="Thump-like"/>
</dbReference>
<protein>
    <submittedName>
        <fullName evidence="3">Class I SAM-dependent methyltransferase</fullName>
    </submittedName>
</protein>
<accession>A0ABU8MN13</accession>
<sequence length="389" mass="41233">MPFAFSVPDVGFLTSGAGRAALAAFVPGGDPLRDVAAARRLVGEERAAALLETALLRSRASGRLPDDWLWTADALEQATALPVAEHRARRLAAVVADGRVVHDVTCSVGVEVAALSGVLDRVVGSDLDPVRLAMARANVPGAWLVRADARAPVTRHAVVVADPARRTASGRRVRRPDEMTPPPASLPGPDLVVSTAPGLDFALVPWAREVELVSLDGGVREAALWSAGLVPGGGPRRRATVLRSSGGGYEVTDLDDDTCPVTDVDQWLVDPDGAVVRAGLVRHYAARHGLAQLDPHLAYLTGPRPPSGTRAFRVLEHGPFSEKTLRQTLRRREVGRVEILVRGVDVEPDRLRPKLKLAGPCAAAVVLARVGRGARAFVCETVTTPGSQR</sequence>
<dbReference type="SUPFAM" id="SSF53335">
    <property type="entry name" value="S-adenosyl-L-methionine-dependent methyltransferases"/>
    <property type="match status" value="1"/>
</dbReference>
<dbReference type="Pfam" id="PF18096">
    <property type="entry name" value="Thump_like"/>
    <property type="match status" value="1"/>
</dbReference>
<evidence type="ECO:0000259" key="2">
    <source>
        <dbReference type="Pfam" id="PF18096"/>
    </source>
</evidence>
<dbReference type="EMBL" id="JBBEGN010000005">
    <property type="protein sequence ID" value="MEJ2868689.1"/>
    <property type="molecule type" value="Genomic_DNA"/>
</dbReference>
<keyword evidence="4" id="KW-1185">Reference proteome</keyword>
<dbReference type="GO" id="GO:0008168">
    <property type="term" value="F:methyltransferase activity"/>
    <property type="evidence" value="ECO:0007669"/>
    <property type="project" value="UniProtKB-KW"/>
</dbReference>
<proteinExistence type="predicted"/>
<evidence type="ECO:0000313" key="3">
    <source>
        <dbReference type="EMBL" id="MEJ2868689.1"/>
    </source>
</evidence>
<dbReference type="Gene3D" id="3.40.50.150">
    <property type="entry name" value="Vaccinia Virus protein VP39"/>
    <property type="match status" value="1"/>
</dbReference>
<dbReference type="Proteomes" id="UP001385809">
    <property type="component" value="Unassembled WGS sequence"/>
</dbReference>
<reference evidence="3 4" key="1">
    <citation type="submission" date="2024-03" db="EMBL/GenBank/DDBJ databases">
        <title>Actinomycetospora sp. OC33-EN08, a novel actinomycete isolated from wild orchid (Aerides multiflora).</title>
        <authorList>
            <person name="Suriyachadkun C."/>
        </authorList>
    </citation>
    <scope>NUCLEOTIDE SEQUENCE [LARGE SCALE GENOMIC DNA]</scope>
    <source>
        <strain evidence="3 4">OC33-EN08</strain>
    </source>
</reference>
<comment type="caution">
    <text evidence="3">The sequence shown here is derived from an EMBL/GenBank/DDBJ whole genome shotgun (WGS) entry which is preliminary data.</text>
</comment>
<feature type="domain" description="THUMP-like" evidence="2">
    <location>
        <begin position="310"/>
        <end position="380"/>
    </location>
</feature>
<keyword evidence="3" id="KW-0489">Methyltransferase</keyword>
<gene>
    <name evidence="3" type="ORF">WCD74_13030</name>
</gene>
<dbReference type="InterPro" id="IPR029063">
    <property type="entry name" value="SAM-dependent_MTases_sf"/>
</dbReference>
<dbReference type="RefSeq" id="WP_337695262.1">
    <property type="nucleotide sequence ID" value="NZ_JBBEGN010000005.1"/>
</dbReference>
<keyword evidence="3" id="KW-0808">Transferase</keyword>
<evidence type="ECO:0000256" key="1">
    <source>
        <dbReference type="SAM" id="MobiDB-lite"/>
    </source>
</evidence>
<dbReference type="GO" id="GO:0032259">
    <property type="term" value="P:methylation"/>
    <property type="evidence" value="ECO:0007669"/>
    <property type="project" value="UniProtKB-KW"/>
</dbReference>